<sequence>MKPVTVRRQNTREFTGKALGTLVWLPAVAHLFTYRSRTGSFEIHPLPLFGSFWAGSDYAKKNAGAHIQAHIQAKGLGSKRGPIVVHRYMVVVVGAILAHIRDLWLPLNAATPRRNCQGRFWLRSSETSFIDFAAPVVQRWTITPQYHVVLSSRMDRKETVVNVLQFKQPMLHSSTPTIF</sequence>
<reference evidence="1 3" key="1">
    <citation type="journal article" date="2014" name="BMC Genomics">
        <title>Genome sequence of Anopheles sinensis provides insight into genetics basis of mosquito competence for malaria parasites.</title>
        <authorList>
            <person name="Zhou D."/>
            <person name="Zhang D."/>
            <person name="Ding G."/>
            <person name="Shi L."/>
            <person name="Hou Q."/>
            <person name="Ye Y."/>
            <person name="Xu Y."/>
            <person name="Zhou H."/>
            <person name="Xiong C."/>
            <person name="Li S."/>
            <person name="Yu J."/>
            <person name="Hong S."/>
            <person name="Yu X."/>
            <person name="Zou P."/>
            <person name="Chen C."/>
            <person name="Chang X."/>
            <person name="Wang W."/>
            <person name="Lv Y."/>
            <person name="Sun Y."/>
            <person name="Ma L."/>
            <person name="Shen B."/>
            <person name="Zhu C."/>
        </authorList>
    </citation>
    <scope>NUCLEOTIDE SEQUENCE [LARGE SCALE GENOMIC DNA]</scope>
</reference>
<dbReference type="Proteomes" id="UP000030765">
    <property type="component" value="Unassembled WGS sequence"/>
</dbReference>
<reference evidence="2" key="2">
    <citation type="submission" date="2020-05" db="UniProtKB">
        <authorList>
            <consortium name="EnsemblMetazoa"/>
        </authorList>
    </citation>
    <scope>IDENTIFICATION</scope>
</reference>
<dbReference type="EMBL" id="KE525263">
    <property type="protein sequence ID" value="KFB43889.1"/>
    <property type="molecule type" value="Genomic_DNA"/>
</dbReference>
<accession>A0A084W0Z5</accession>
<evidence type="ECO:0000313" key="2">
    <source>
        <dbReference type="EnsemblMetazoa" id="ASIC011623-PA"/>
    </source>
</evidence>
<organism evidence="1">
    <name type="scientific">Anopheles sinensis</name>
    <name type="common">Mosquito</name>
    <dbReference type="NCBI Taxonomy" id="74873"/>
    <lineage>
        <taxon>Eukaryota</taxon>
        <taxon>Metazoa</taxon>
        <taxon>Ecdysozoa</taxon>
        <taxon>Arthropoda</taxon>
        <taxon>Hexapoda</taxon>
        <taxon>Insecta</taxon>
        <taxon>Pterygota</taxon>
        <taxon>Neoptera</taxon>
        <taxon>Endopterygota</taxon>
        <taxon>Diptera</taxon>
        <taxon>Nematocera</taxon>
        <taxon>Culicoidea</taxon>
        <taxon>Culicidae</taxon>
        <taxon>Anophelinae</taxon>
        <taxon>Anopheles</taxon>
    </lineage>
</organism>
<dbReference type="AlphaFoldDB" id="A0A084W0Z5"/>
<evidence type="ECO:0000313" key="1">
    <source>
        <dbReference type="EMBL" id="KFB43889.1"/>
    </source>
</evidence>
<gene>
    <name evidence="1" type="ORF">ZHAS_00011623</name>
</gene>
<dbReference type="VEuPathDB" id="VectorBase:ASIC011623"/>
<evidence type="ECO:0000313" key="3">
    <source>
        <dbReference type="Proteomes" id="UP000030765"/>
    </source>
</evidence>
<protein>
    <submittedName>
        <fullName evidence="1 2">Uncharacterized protein</fullName>
    </submittedName>
</protein>
<dbReference type="EnsemblMetazoa" id="ASIC011623-RA">
    <property type="protein sequence ID" value="ASIC011623-PA"/>
    <property type="gene ID" value="ASIC011623"/>
</dbReference>
<dbReference type="EMBL" id="ATLV01019167">
    <property type="status" value="NOT_ANNOTATED_CDS"/>
    <property type="molecule type" value="Genomic_DNA"/>
</dbReference>
<keyword evidence="3" id="KW-1185">Reference proteome</keyword>
<name>A0A084W0Z5_ANOSI</name>
<proteinExistence type="predicted"/>